<comment type="caution">
    <text evidence="2">The sequence shown here is derived from an EMBL/GenBank/DDBJ whole genome shotgun (WGS) entry which is preliminary data.</text>
</comment>
<feature type="region of interest" description="Disordered" evidence="1">
    <location>
        <begin position="1"/>
        <end position="37"/>
    </location>
</feature>
<accession>A0AA88TMG9</accession>
<gene>
    <name evidence="2" type="ORF">Q8A67_021126</name>
</gene>
<evidence type="ECO:0000313" key="3">
    <source>
        <dbReference type="Proteomes" id="UP001187343"/>
    </source>
</evidence>
<organism evidence="2 3">
    <name type="scientific">Cirrhinus molitorella</name>
    <name type="common">mud carp</name>
    <dbReference type="NCBI Taxonomy" id="172907"/>
    <lineage>
        <taxon>Eukaryota</taxon>
        <taxon>Metazoa</taxon>
        <taxon>Chordata</taxon>
        <taxon>Craniata</taxon>
        <taxon>Vertebrata</taxon>
        <taxon>Euteleostomi</taxon>
        <taxon>Actinopterygii</taxon>
        <taxon>Neopterygii</taxon>
        <taxon>Teleostei</taxon>
        <taxon>Ostariophysi</taxon>
        <taxon>Cypriniformes</taxon>
        <taxon>Cyprinidae</taxon>
        <taxon>Labeoninae</taxon>
        <taxon>Labeonini</taxon>
        <taxon>Cirrhinus</taxon>
    </lineage>
</organism>
<name>A0AA88TMG9_9TELE</name>
<reference evidence="2" key="1">
    <citation type="submission" date="2023-08" db="EMBL/GenBank/DDBJ databases">
        <title>Chromosome-level Genome Assembly of mud carp (Cirrhinus molitorella).</title>
        <authorList>
            <person name="Liu H."/>
        </authorList>
    </citation>
    <scope>NUCLEOTIDE SEQUENCE</scope>
    <source>
        <strain evidence="2">Prfri</strain>
        <tissue evidence="2">Muscle</tissue>
    </source>
</reference>
<proteinExistence type="predicted"/>
<evidence type="ECO:0000256" key="1">
    <source>
        <dbReference type="SAM" id="MobiDB-lite"/>
    </source>
</evidence>
<protein>
    <submittedName>
        <fullName evidence="2">Uncharacterized protein</fullName>
    </submittedName>
</protein>
<sequence>MKGERCPAQVAGVITAVKDEGRQEQRDTKERSVSRSQLQGVEMMESFCSPPHLCYSPELQLRPPDLCHMASHQSISTPGSEKESAPDSSLEEACLCQIPV</sequence>
<dbReference type="Proteomes" id="UP001187343">
    <property type="component" value="Unassembled WGS sequence"/>
</dbReference>
<keyword evidence="3" id="KW-1185">Reference proteome</keyword>
<evidence type="ECO:0000313" key="2">
    <source>
        <dbReference type="EMBL" id="KAK2873973.1"/>
    </source>
</evidence>
<feature type="region of interest" description="Disordered" evidence="1">
    <location>
        <begin position="70"/>
        <end position="91"/>
    </location>
</feature>
<dbReference type="AlphaFoldDB" id="A0AA88TMG9"/>
<dbReference type="EMBL" id="JAUYZG010000021">
    <property type="protein sequence ID" value="KAK2873973.1"/>
    <property type="molecule type" value="Genomic_DNA"/>
</dbReference>
<feature type="compositionally biased region" description="Basic and acidic residues" evidence="1">
    <location>
        <begin position="17"/>
        <end position="33"/>
    </location>
</feature>